<feature type="repeat" description="ANK" evidence="1">
    <location>
        <begin position="76"/>
        <end position="108"/>
    </location>
</feature>
<dbReference type="PROSITE" id="PS50088">
    <property type="entry name" value="ANK_REPEAT"/>
    <property type="match status" value="5"/>
</dbReference>
<dbReference type="PROSITE" id="PS50297">
    <property type="entry name" value="ANK_REP_REGION"/>
    <property type="match status" value="5"/>
</dbReference>
<dbReference type="SMART" id="SM00028">
    <property type="entry name" value="TPR"/>
    <property type="match status" value="3"/>
</dbReference>
<name>A0A022S2D8_ERYGU</name>
<dbReference type="InterPro" id="IPR002110">
    <property type="entry name" value="Ankyrin_rpt"/>
</dbReference>
<dbReference type="Gene3D" id="1.25.40.20">
    <property type="entry name" value="Ankyrin repeat-containing domain"/>
    <property type="match status" value="2"/>
</dbReference>
<dbReference type="InterPro" id="IPR019734">
    <property type="entry name" value="TPR_rpt"/>
</dbReference>
<gene>
    <name evidence="3" type="ORF">MIMGU_mgv1a017643mg</name>
</gene>
<accession>A0A022S2D8</accession>
<feature type="repeat" description="ANK" evidence="1">
    <location>
        <begin position="206"/>
        <end position="238"/>
    </location>
</feature>
<dbReference type="PROSITE" id="PS50005">
    <property type="entry name" value="TPR"/>
    <property type="match status" value="2"/>
</dbReference>
<feature type="repeat" description="ANK" evidence="1">
    <location>
        <begin position="42"/>
        <end position="65"/>
    </location>
</feature>
<evidence type="ECO:0000256" key="2">
    <source>
        <dbReference type="PROSITE-ProRule" id="PRU00339"/>
    </source>
</evidence>
<evidence type="ECO:0000313" key="3">
    <source>
        <dbReference type="EMBL" id="EYU46499.1"/>
    </source>
</evidence>
<dbReference type="eggNOG" id="KOG0548">
    <property type="taxonomic scope" value="Eukaryota"/>
</dbReference>
<dbReference type="Proteomes" id="UP000030748">
    <property type="component" value="Unassembled WGS sequence"/>
</dbReference>
<dbReference type="AlphaFoldDB" id="A0A022S2D8"/>
<feature type="repeat" description="ANK" evidence="1">
    <location>
        <begin position="144"/>
        <end position="173"/>
    </location>
</feature>
<protein>
    <submittedName>
        <fullName evidence="3">Uncharacterized protein</fullName>
    </submittedName>
</protein>
<organism evidence="3 4">
    <name type="scientific">Erythranthe guttata</name>
    <name type="common">Yellow monkey flower</name>
    <name type="synonym">Mimulus guttatus</name>
    <dbReference type="NCBI Taxonomy" id="4155"/>
    <lineage>
        <taxon>Eukaryota</taxon>
        <taxon>Viridiplantae</taxon>
        <taxon>Streptophyta</taxon>
        <taxon>Embryophyta</taxon>
        <taxon>Tracheophyta</taxon>
        <taxon>Spermatophyta</taxon>
        <taxon>Magnoliopsida</taxon>
        <taxon>eudicotyledons</taxon>
        <taxon>Gunneridae</taxon>
        <taxon>Pentapetalae</taxon>
        <taxon>asterids</taxon>
        <taxon>lamiids</taxon>
        <taxon>Lamiales</taxon>
        <taxon>Phrymaceae</taxon>
        <taxon>Erythranthe</taxon>
    </lineage>
</organism>
<keyword evidence="1" id="KW-0040">ANK repeat</keyword>
<dbReference type="PANTHER" id="PTHR46224">
    <property type="entry name" value="ANKYRIN REPEAT FAMILY PROTEIN"/>
    <property type="match status" value="1"/>
</dbReference>
<dbReference type="EMBL" id="KI630171">
    <property type="protein sequence ID" value="EYU46499.1"/>
    <property type="molecule type" value="Genomic_DNA"/>
</dbReference>
<feature type="repeat" description="ANK" evidence="1">
    <location>
        <begin position="109"/>
        <end position="141"/>
    </location>
</feature>
<dbReference type="InterPro" id="IPR011990">
    <property type="entry name" value="TPR-like_helical_dom_sf"/>
</dbReference>
<feature type="non-terminal residue" evidence="3">
    <location>
        <position position="409"/>
    </location>
</feature>
<dbReference type="Gene3D" id="1.25.40.10">
    <property type="entry name" value="Tetratricopeptide repeat domain"/>
    <property type="match status" value="1"/>
</dbReference>
<dbReference type="PRINTS" id="PR01415">
    <property type="entry name" value="ANKYRIN"/>
</dbReference>
<feature type="repeat" description="TPR" evidence="2">
    <location>
        <begin position="369"/>
        <end position="402"/>
    </location>
</feature>
<dbReference type="InterPro" id="IPR051616">
    <property type="entry name" value="Cul2-RING_E3_ligase_SR"/>
</dbReference>
<dbReference type="STRING" id="4155.A0A022S2D8"/>
<dbReference type="SMART" id="SM00248">
    <property type="entry name" value="ANK"/>
    <property type="match status" value="6"/>
</dbReference>
<dbReference type="InterPro" id="IPR036770">
    <property type="entry name" value="Ankyrin_rpt-contain_sf"/>
</dbReference>
<keyword evidence="2" id="KW-0802">TPR repeat</keyword>
<dbReference type="Pfam" id="PF00023">
    <property type="entry name" value="Ank"/>
    <property type="match status" value="1"/>
</dbReference>
<dbReference type="PANTHER" id="PTHR46224:SF67">
    <property type="entry name" value="HSP70-HSP90 ORGANIZING PROTEIN 3-LIKE"/>
    <property type="match status" value="1"/>
</dbReference>
<evidence type="ECO:0000313" key="4">
    <source>
        <dbReference type="Proteomes" id="UP000030748"/>
    </source>
</evidence>
<sequence length="409" mass="44934">MADALILEAAGSGDLEILQQLEVRFGGNTDFRRRCDIVNDCEGRRPLHYAAENGFIHICKFLIDNVKVDINIKSEIGDTPLLNAVAMGNISTAKYLLIRGADITIADSKGMTSLHYAAEKDNRELMRMLLLRGAEIESNSVLGTPLQCAASRGNVDSVRFLLGHGAKPNPVSLLSHSPLVSAISSRSFQCLELLLKAGANPNISSCGVSPLACAAMIGNARVVKSLLSAGANPNSFSDGDEACPKPIEYAAHVGNPNIVKILFPLTEKIPSYPDWTIRGITNYFHTEEAKTKREESRNAYFQLVVEKGQNAMRRKYYSAAVKWFSEAIYMNPSDARIRSNRSICWAKLTEPAFALYDAEACVELRPESPEAHYREGVAWMLLKNYAMASGAFIRATRLDPRNEKIGAAY</sequence>
<dbReference type="SUPFAM" id="SSF48403">
    <property type="entry name" value="Ankyrin repeat"/>
    <property type="match status" value="1"/>
</dbReference>
<feature type="repeat" description="TPR" evidence="2">
    <location>
        <begin position="301"/>
        <end position="334"/>
    </location>
</feature>
<keyword evidence="4" id="KW-1185">Reference proteome</keyword>
<reference evidence="3 4" key="1">
    <citation type="journal article" date="2013" name="Proc. Natl. Acad. Sci. U.S.A.">
        <title>Fine-scale variation in meiotic recombination in Mimulus inferred from population shotgun sequencing.</title>
        <authorList>
            <person name="Hellsten U."/>
            <person name="Wright K.M."/>
            <person name="Jenkins J."/>
            <person name="Shu S."/>
            <person name="Yuan Y."/>
            <person name="Wessler S.R."/>
            <person name="Schmutz J."/>
            <person name="Willis J.H."/>
            <person name="Rokhsar D.S."/>
        </authorList>
    </citation>
    <scope>NUCLEOTIDE SEQUENCE [LARGE SCALE GENOMIC DNA]</scope>
    <source>
        <strain evidence="4">cv. DUN x IM62</strain>
    </source>
</reference>
<dbReference type="eggNOG" id="KOG0504">
    <property type="taxonomic scope" value="Eukaryota"/>
</dbReference>
<evidence type="ECO:0000256" key="1">
    <source>
        <dbReference type="PROSITE-ProRule" id="PRU00023"/>
    </source>
</evidence>
<dbReference type="Pfam" id="PF12796">
    <property type="entry name" value="Ank_2"/>
    <property type="match status" value="2"/>
</dbReference>
<dbReference type="SUPFAM" id="SSF48452">
    <property type="entry name" value="TPR-like"/>
    <property type="match status" value="1"/>
</dbReference>
<proteinExistence type="predicted"/>